<sequence>MPKLIEDKKDIPYNITYKDADVLLYSGNITFHDAYITPKDSGTNELKKGAFCKVKKIAVKGIGIWSILFGDEISANSVKITKPTVMLYQQTKQDTVKEESKKPFKKLITTKTVKIENGNFMLLDTLQKPKANIKGISFSMNDIAIDSNSMKNKIPLRYKNYNLECDSIFYHASKFYNLTAANLKTTDTSFVADNFKMIPLQKRMEFNSMLTVEKDQFTVKAKQIALPNVKWGFKDDTLFVHSPKVILNEVDANIYRGKMVADDFSTKKLYSQMLRELDFDLKIDEVELKDSKIVYEEQRTYEKPPGKLEFSKFYASIYNLYSPINKQEHPETQIDVKCNFMEVTPLKVNWTFNITDESDKFTIKGNLGSINTKNLNSISAPLMNATTSGNIKNVVFTFHGNREQSHGSFAMNYNNLEVNFLKKESKEENGFLSFVGNLAVKNNSNGELKQTDVTASRVKYKSTFNFLWRFINQGLKQTVLPEILHGVGKK</sequence>
<evidence type="ECO:0000313" key="2">
    <source>
        <dbReference type="Proteomes" id="UP000615760"/>
    </source>
</evidence>
<name>A0ABQ1K192_9FLAO</name>
<keyword evidence="2" id="KW-1185">Reference proteome</keyword>
<dbReference type="Proteomes" id="UP000615760">
    <property type="component" value="Unassembled WGS sequence"/>
</dbReference>
<reference evidence="2" key="1">
    <citation type="journal article" date="2019" name="Int. J. Syst. Evol. Microbiol.">
        <title>The Global Catalogue of Microorganisms (GCM) 10K type strain sequencing project: providing services to taxonomists for standard genome sequencing and annotation.</title>
        <authorList>
            <consortium name="The Broad Institute Genomics Platform"/>
            <consortium name="The Broad Institute Genome Sequencing Center for Infectious Disease"/>
            <person name="Wu L."/>
            <person name="Ma J."/>
        </authorList>
    </citation>
    <scope>NUCLEOTIDE SEQUENCE [LARGE SCALE GENOMIC DNA]</scope>
    <source>
        <strain evidence="2">CGMCC 1.15461</strain>
    </source>
</reference>
<evidence type="ECO:0000313" key="1">
    <source>
        <dbReference type="EMBL" id="GGB81757.1"/>
    </source>
</evidence>
<evidence type="ECO:0008006" key="3">
    <source>
        <dbReference type="Google" id="ProtNLM"/>
    </source>
</evidence>
<dbReference type="RefSeq" id="WP_188621381.1">
    <property type="nucleotide sequence ID" value="NZ_BMJE01000006.1"/>
</dbReference>
<proteinExistence type="predicted"/>
<dbReference type="EMBL" id="BMJE01000006">
    <property type="protein sequence ID" value="GGB81757.1"/>
    <property type="molecule type" value="Genomic_DNA"/>
</dbReference>
<gene>
    <name evidence="1" type="ORF">GCM10007424_22310</name>
</gene>
<protein>
    <recommendedName>
        <fullName evidence="3">DUF748 domain-containing protein</fullName>
    </recommendedName>
</protein>
<organism evidence="1 2">
    <name type="scientific">Flavobacterium suaedae</name>
    <dbReference type="NCBI Taxonomy" id="1767027"/>
    <lineage>
        <taxon>Bacteria</taxon>
        <taxon>Pseudomonadati</taxon>
        <taxon>Bacteroidota</taxon>
        <taxon>Flavobacteriia</taxon>
        <taxon>Flavobacteriales</taxon>
        <taxon>Flavobacteriaceae</taxon>
        <taxon>Flavobacterium</taxon>
    </lineage>
</organism>
<accession>A0ABQ1K192</accession>
<comment type="caution">
    <text evidence="1">The sequence shown here is derived from an EMBL/GenBank/DDBJ whole genome shotgun (WGS) entry which is preliminary data.</text>
</comment>